<evidence type="ECO:0000313" key="2">
    <source>
        <dbReference type="Proteomes" id="UP001416858"/>
    </source>
</evidence>
<organism evidence="1 2">
    <name type="scientific">Novipirellula caenicola</name>
    <dbReference type="NCBI Taxonomy" id="1536901"/>
    <lineage>
        <taxon>Bacteria</taxon>
        <taxon>Pseudomonadati</taxon>
        <taxon>Planctomycetota</taxon>
        <taxon>Planctomycetia</taxon>
        <taxon>Pirellulales</taxon>
        <taxon>Pirellulaceae</taxon>
        <taxon>Novipirellula</taxon>
    </lineage>
</organism>
<reference evidence="1 2" key="1">
    <citation type="submission" date="2024-02" db="EMBL/GenBank/DDBJ databases">
        <title>Rhodopirellula caenicola NBRC 110016.</title>
        <authorList>
            <person name="Ichikawa N."/>
            <person name="Katano-Makiyama Y."/>
            <person name="Hidaka K."/>
        </authorList>
    </citation>
    <scope>NUCLEOTIDE SEQUENCE [LARGE SCALE GENOMIC DNA]</scope>
    <source>
        <strain evidence="1 2">NBRC 110016</strain>
    </source>
</reference>
<dbReference type="RefSeq" id="WP_345681716.1">
    <property type="nucleotide sequence ID" value="NZ_BAABRO010000001.1"/>
</dbReference>
<gene>
    <name evidence="1" type="ORF">Rcae01_00101</name>
</gene>
<dbReference type="SUPFAM" id="SSF50998">
    <property type="entry name" value="Quinoprotein alcohol dehydrogenase-like"/>
    <property type="match status" value="1"/>
</dbReference>
<protein>
    <recommendedName>
        <fullName evidence="3">Secreted protein</fullName>
    </recommendedName>
</protein>
<evidence type="ECO:0008006" key="3">
    <source>
        <dbReference type="Google" id="ProtNLM"/>
    </source>
</evidence>
<accession>A0ABP9VHH1</accession>
<sequence>MGKLSYILMGLSVLADPVFCAPSLAESPPISDDPWFSENDERRPPQILASRPQVRIDSKEYVATAAESKAVETLVDRLSEIDQPDYGFANWMSGSQFAPIGDTAEFYVGIIMIDHQLKTNDVLKQLVALGPKALPVLLERLADATPTKLTMEHEGMFGSQWYGHEVQLNLARPIEQNAKQTFDKFFSQEDALQDQQHVPRHAVTIGDVCFVIIGQIVNRGFQSSRYQPTACRVINSPTHVPKIVEVVRSIWHSQDPPRMLFDALLDDFYTDHEGYTQSGAALRLLYYFPKESGELIGQRIRNLDLSAPEDLETWQKIELKNGLSAEDLFKAVSTSNQSAVTEALLDAAMRAESPNVVAAAINANVIERDEDGIFKRISEMLSVAPPTDQGPFGGQYDLLVAAARYYPVRSRELFDLYRNHNTLQTLRSCIHALRDQTGRESWKRDFLASLLDDRRDTGWRYGPDYDRQPLRICDEAAKILANDFLPHALFAYEKNAAFLDQEIGKIKRVLAGEEGVSFTRSQPASRPADFPVRKPVHTFPLNEHVWRLYSISDQNSIWVGGHNESIEIATNSGTIIRRVPMERPEGQEGNLPGGKSGHSYSYYGGDGGNVIERDIRTGRVTAEVKTPFHDGLKFGDPFQIRNLGDVTMCGDDSQWLIACTADGSLHRVAIRSGEHQVEHRFKISKTGFIHPEVLGSRSSSSVLIEGVGEDVPFDSPLFLWDQSTQVLQTIEKAPTMGWSAFWGTLALNSMNGYCTVWNLENVQEIELPWRDEPIITVACNDDQTILYLLRKDGAIDVVRVDDGVTAVPLRRLAPAVTTPLQGSLTVCDDGRHLLWHVNPVDEKISDFPESTKTIVAIYEAN</sequence>
<evidence type="ECO:0000313" key="1">
    <source>
        <dbReference type="EMBL" id="GAA5504662.1"/>
    </source>
</evidence>
<dbReference type="Proteomes" id="UP001416858">
    <property type="component" value="Unassembled WGS sequence"/>
</dbReference>
<comment type="caution">
    <text evidence="1">The sequence shown here is derived from an EMBL/GenBank/DDBJ whole genome shotgun (WGS) entry which is preliminary data.</text>
</comment>
<name>A0ABP9VHH1_9BACT</name>
<dbReference type="EMBL" id="BAABRO010000001">
    <property type="protein sequence ID" value="GAA5504662.1"/>
    <property type="molecule type" value="Genomic_DNA"/>
</dbReference>
<dbReference type="InterPro" id="IPR011047">
    <property type="entry name" value="Quinoprotein_ADH-like_sf"/>
</dbReference>
<dbReference type="Gene3D" id="2.130.10.10">
    <property type="entry name" value="YVTN repeat-like/Quinoprotein amine dehydrogenase"/>
    <property type="match status" value="1"/>
</dbReference>
<dbReference type="InterPro" id="IPR015943">
    <property type="entry name" value="WD40/YVTN_repeat-like_dom_sf"/>
</dbReference>
<proteinExistence type="predicted"/>
<keyword evidence="2" id="KW-1185">Reference proteome</keyword>